<evidence type="ECO:0000313" key="1">
    <source>
        <dbReference type="EMBL" id="KAK1660531.1"/>
    </source>
</evidence>
<dbReference type="InterPro" id="IPR053085">
    <property type="entry name" value="Jasmonate-induced_protein"/>
</dbReference>
<dbReference type="PANTHER" id="PTHR36482:SF6">
    <property type="entry name" value="JASMONATE-INDUCED PROTEIN HOMOLOG"/>
    <property type="match status" value="1"/>
</dbReference>
<name>A0AAD8SNM0_LOLMU</name>
<sequence length="101" mass="10452">MSGTFVTGVKAAMVYSAKNKAGVECGWLLAFSDTTNSSGGRVFAECGHKGKFSNINWAQVEQKLEKSGAIAKASDVETGTSLYAGISRPTGKSAIGAVFLV</sequence>
<reference evidence="1" key="1">
    <citation type="submission" date="2023-07" db="EMBL/GenBank/DDBJ databases">
        <title>A chromosome-level genome assembly of Lolium multiflorum.</title>
        <authorList>
            <person name="Chen Y."/>
            <person name="Copetti D."/>
            <person name="Kolliker R."/>
            <person name="Studer B."/>
        </authorList>
    </citation>
    <scope>NUCLEOTIDE SEQUENCE</scope>
    <source>
        <strain evidence="1">02402/16</strain>
        <tissue evidence="1">Leaf</tissue>
    </source>
</reference>
<dbReference type="AlphaFoldDB" id="A0AAD8SNM0"/>
<organism evidence="1 2">
    <name type="scientific">Lolium multiflorum</name>
    <name type="common">Italian ryegrass</name>
    <name type="synonym">Lolium perenne subsp. multiflorum</name>
    <dbReference type="NCBI Taxonomy" id="4521"/>
    <lineage>
        <taxon>Eukaryota</taxon>
        <taxon>Viridiplantae</taxon>
        <taxon>Streptophyta</taxon>
        <taxon>Embryophyta</taxon>
        <taxon>Tracheophyta</taxon>
        <taxon>Spermatophyta</taxon>
        <taxon>Magnoliopsida</taxon>
        <taxon>Liliopsida</taxon>
        <taxon>Poales</taxon>
        <taxon>Poaceae</taxon>
        <taxon>BOP clade</taxon>
        <taxon>Pooideae</taxon>
        <taxon>Poodae</taxon>
        <taxon>Poeae</taxon>
        <taxon>Poeae Chloroplast Group 2 (Poeae type)</taxon>
        <taxon>Loliodinae</taxon>
        <taxon>Loliinae</taxon>
        <taxon>Lolium</taxon>
    </lineage>
</organism>
<dbReference type="Proteomes" id="UP001231189">
    <property type="component" value="Unassembled WGS sequence"/>
</dbReference>
<proteinExistence type="predicted"/>
<evidence type="ECO:0000313" key="2">
    <source>
        <dbReference type="Proteomes" id="UP001231189"/>
    </source>
</evidence>
<protein>
    <submittedName>
        <fullName evidence="1">Uncharacterized protein</fullName>
    </submittedName>
</protein>
<dbReference type="PANTHER" id="PTHR36482">
    <property type="entry name" value="OSJNBA0024J22.15 PROTEIN"/>
    <property type="match status" value="1"/>
</dbReference>
<accession>A0AAD8SNM0</accession>
<dbReference type="EMBL" id="JAUUTY010000003">
    <property type="protein sequence ID" value="KAK1660531.1"/>
    <property type="molecule type" value="Genomic_DNA"/>
</dbReference>
<keyword evidence="2" id="KW-1185">Reference proteome</keyword>
<gene>
    <name evidence="1" type="ORF">QYE76_048690</name>
</gene>
<comment type="caution">
    <text evidence="1">The sequence shown here is derived from an EMBL/GenBank/DDBJ whole genome shotgun (WGS) entry which is preliminary data.</text>
</comment>